<dbReference type="GO" id="GO:0016787">
    <property type="term" value="F:hydrolase activity"/>
    <property type="evidence" value="ECO:0007669"/>
    <property type="project" value="UniProtKB-KW"/>
</dbReference>
<dbReference type="Proteomes" id="UP000279994">
    <property type="component" value="Unassembled WGS sequence"/>
</dbReference>
<evidence type="ECO:0000313" key="4">
    <source>
        <dbReference type="Proteomes" id="UP000279994"/>
    </source>
</evidence>
<dbReference type="InterPro" id="IPR050266">
    <property type="entry name" value="AB_hydrolase_sf"/>
</dbReference>
<dbReference type="InterPro" id="IPR000073">
    <property type="entry name" value="AB_hydrolase_1"/>
</dbReference>
<dbReference type="PANTHER" id="PTHR43798">
    <property type="entry name" value="MONOACYLGLYCEROL LIPASE"/>
    <property type="match status" value="1"/>
</dbReference>
<organism evidence="3 4">
    <name type="scientific">Nocardioides pocheonensis</name>
    <dbReference type="NCBI Taxonomy" id="661485"/>
    <lineage>
        <taxon>Bacteria</taxon>
        <taxon>Bacillati</taxon>
        <taxon>Actinomycetota</taxon>
        <taxon>Actinomycetes</taxon>
        <taxon>Propionibacteriales</taxon>
        <taxon>Nocardioidaceae</taxon>
        <taxon>Nocardioides</taxon>
    </lineage>
</organism>
<dbReference type="PRINTS" id="PR00111">
    <property type="entry name" value="ABHYDROLASE"/>
</dbReference>
<dbReference type="InterPro" id="IPR000639">
    <property type="entry name" value="Epox_hydrolase-like"/>
</dbReference>
<feature type="domain" description="AB hydrolase-1" evidence="2">
    <location>
        <begin position="143"/>
        <end position="354"/>
    </location>
</feature>
<name>A0A3N0GHY8_9ACTN</name>
<keyword evidence="4" id="KW-1185">Reference proteome</keyword>
<gene>
    <name evidence="3" type="ORF">EFL26_21575</name>
</gene>
<dbReference type="InterPro" id="IPR029058">
    <property type="entry name" value="AB_hydrolase_fold"/>
</dbReference>
<sequence>MAQPGRNPPPRDARALQPARTGRATSCPHADSGCCRGGVLPRGRERRARSADPAERGSSRGRLRGDPRDQPLRDLLRGIRAGQPGRAHVAGASPVTSYASHVEVPTSLGSLSVQDGGPADGAVALLWPSLFSDGATSWGSQLAVLHDLGWRTLLVDPPGAGQSPPASRPFTMEDCARAAVDVLDIAAVDRAALLGLSWGGFVALRVALAEPDRVMGLVLSNSSARRAPAMLQLRDRLAAHLLRTGLLRSPGKLIASGMLSMQSRRVCPELVADVANTVNTMDAKGLAIAMRSVLVDRTDIVDALPKITAPALVIAGAEDAALPIDHSTQLAAGIHGARLETLAGVAHLAPLEAPEPVSALLRDFLATLDR</sequence>
<dbReference type="PRINTS" id="PR00412">
    <property type="entry name" value="EPOXHYDRLASE"/>
</dbReference>
<dbReference type="AlphaFoldDB" id="A0A3N0GHY8"/>
<comment type="caution">
    <text evidence="3">The sequence shown here is derived from an EMBL/GenBank/DDBJ whole genome shotgun (WGS) entry which is preliminary data.</text>
</comment>
<evidence type="ECO:0000313" key="3">
    <source>
        <dbReference type="EMBL" id="RNM11748.1"/>
    </source>
</evidence>
<feature type="compositionally biased region" description="Basic and acidic residues" evidence="1">
    <location>
        <begin position="48"/>
        <end position="71"/>
    </location>
</feature>
<evidence type="ECO:0000259" key="2">
    <source>
        <dbReference type="Pfam" id="PF00561"/>
    </source>
</evidence>
<evidence type="ECO:0000256" key="1">
    <source>
        <dbReference type="SAM" id="MobiDB-lite"/>
    </source>
</evidence>
<dbReference type="SUPFAM" id="SSF53474">
    <property type="entry name" value="alpha/beta-Hydrolases"/>
    <property type="match status" value="1"/>
</dbReference>
<accession>A0A3N0GHY8</accession>
<dbReference type="Pfam" id="PF00561">
    <property type="entry name" value="Abhydrolase_1"/>
    <property type="match status" value="1"/>
</dbReference>
<reference evidence="3 4" key="1">
    <citation type="submission" date="2018-11" db="EMBL/GenBank/DDBJ databases">
        <authorList>
            <person name="Li F."/>
        </authorList>
    </citation>
    <scope>NUCLEOTIDE SEQUENCE [LARGE SCALE GENOMIC DNA]</scope>
    <source>
        <strain evidence="3 4">Gsoil 818</strain>
    </source>
</reference>
<feature type="region of interest" description="Disordered" evidence="1">
    <location>
        <begin position="1"/>
        <end position="71"/>
    </location>
</feature>
<dbReference type="Gene3D" id="3.40.50.1820">
    <property type="entry name" value="alpha/beta hydrolase"/>
    <property type="match status" value="1"/>
</dbReference>
<dbReference type="EMBL" id="RJSF01000047">
    <property type="protein sequence ID" value="RNM11748.1"/>
    <property type="molecule type" value="Genomic_DNA"/>
</dbReference>
<keyword evidence="3" id="KW-0378">Hydrolase</keyword>
<protein>
    <submittedName>
        <fullName evidence="3">Alpha/beta fold hydrolase</fullName>
    </submittedName>
</protein>
<proteinExistence type="predicted"/>
<dbReference type="OrthoDB" id="9801162at2"/>